<keyword evidence="1" id="KW-0732">Signal</keyword>
<reference evidence="2 3" key="1">
    <citation type="submission" date="2020-08" db="EMBL/GenBank/DDBJ databases">
        <title>Genomic Encyclopedia of Type Strains, Phase IV (KMG-IV): sequencing the most valuable type-strain genomes for metagenomic binning, comparative biology and taxonomic classification.</title>
        <authorList>
            <person name="Goeker M."/>
        </authorList>
    </citation>
    <scope>NUCLEOTIDE SEQUENCE [LARGE SCALE GENOMIC DNA]</scope>
    <source>
        <strain evidence="2 3">DSM 25895</strain>
    </source>
</reference>
<proteinExistence type="predicted"/>
<comment type="caution">
    <text evidence="2">The sequence shown here is derived from an EMBL/GenBank/DDBJ whole genome shotgun (WGS) entry which is preliminary data.</text>
</comment>
<dbReference type="AlphaFoldDB" id="A0A840XKC7"/>
<feature type="signal peptide" evidence="1">
    <location>
        <begin position="1"/>
        <end position="20"/>
    </location>
</feature>
<evidence type="ECO:0000313" key="2">
    <source>
        <dbReference type="EMBL" id="MBB5688346.1"/>
    </source>
</evidence>
<gene>
    <name evidence="2" type="ORF">FHS88_000456</name>
</gene>
<dbReference type="RefSeq" id="WP_184480867.1">
    <property type="nucleotide sequence ID" value="NZ_JAAEDJ010000352.1"/>
</dbReference>
<keyword evidence="3" id="KW-1185">Reference proteome</keyword>
<evidence type="ECO:0000313" key="3">
    <source>
        <dbReference type="Proteomes" id="UP000562254"/>
    </source>
</evidence>
<dbReference type="EMBL" id="JACIJE010000001">
    <property type="protein sequence ID" value="MBB5688346.1"/>
    <property type="molecule type" value="Genomic_DNA"/>
</dbReference>
<organism evidence="2 3">
    <name type="scientific">Neoroseomonas alkaliterrae</name>
    <dbReference type="NCBI Taxonomy" id="1452450"/>
    <lineage>
        <taxon>Bacteria</taxon>
        <taxon>Pseudomonadati</taxon>
        <taxon>Pseudomonadota</taxon>
        <taxon>Alphaproteobacteria</taxon>
        <taxon>Acetobacterales</taxon>
        <taxon>Acetobacteraceae</taxon>
        <taxon>Neoroseomonas</taxon>
    </lineage>
</organism>
<dbReference type="Proteomes" id="UP000562254">
    <property type="component" value="Unassembled WGS sequence"/>
</dbReference>
<name>A0A840XKC7_9PROT</name>
<accession>A0A840XKC7</accession>
<evidence type="ECO:0000256" key="1">
    <source>
        <dbReference type="SAM" id="SignalP"/>
    </source>
</evidence>
<sequence>MRHRIVVALALALGAGQAFAQNEPFRIANRAGEAATALHIVRSGTAEWGGNILRGPLGSGELFALRAPEGAGCRFDIRLVLQSGRESVRRGVDVCQERTVAMAEEFGPVAPAARGPR</sequence>
<protein>
    <submittedName>
        <fullName evidence="2">Uncharacterized protein</fullName>
    </submittedName>
</protein>
<feature type="chain" id="PRO_5032360490" evidence="1">
    <location>
        <begin position="21"/>
        <end position="117"/>
    </location>
</feature>